<dbReference type="EMBL" id="CP013970">
    <property type="protein sequence ID" value="AXF75017.1"/>
    <property type="molecule type" value="Genomic_DNA"/>
</dbReference>
<feature type="transmembrane region" description="Helical" evidence="1">
    <location>
        <begin position="216"/>
        <end position="236"/>
    </location>
</feature>
<dbReference type="NCBIfam" id="NF038228">
    <property type="entry name" value="IcmH_DotU_IVB"/>
    <property type="match status" value="1"/>
</dbReference>
<name>A0A345CNK0_9GAMM</name>
<feature type="domain" description="Type IV / VI secretion system DotU" evidence="2">
    <location>
        <begin position="34"/>
        <end position="236"/>
    </location>
</feature>
<evidence type="ECO:0000259" key="2">
    <source>
        <dbReference type="Pfam" id="PF09850"/>
    </source>
</evidence>
<evidence type="ECO:0000256" key="1">
    <source>
        <dbReference type="SAM" id="Phobius"/>
    </source>
</evidence>
<keyword evidence="1" id="KW-0812">Transmembrane</keyword>
<reference evidence="3 4" key="1">
    <citation type="submission" date="2016-01" db="EMBL/GenBank/DDBJ databases">
        <authorList>
            <person name="Oliw E.H."/>
        </authorList>
    </citation>
    <scope>NUCLEOTIDE SEQUENCE [LARGE SCALE GENOMIC DNA]</scope>
    <source>
        <strain evidence="3 4">MDcuke</strain>
    </source>
</reference>
<dbReference type="Gene3D" id="1.25.40.590">
    <property type="entry name" value="Type IV / VI secretion system, DotU"/>
    <property type="match status" value="1"/>
</dbReference>
<evidence type="ECO:0000313" key="4">
    <source>
        <dbReference type="Proteomes" id="UP000264980"/>
    </source>
</evidence>
<keyword evidence="1" id="KW-0472">Membrane</keyword>
<organism evidence="3 4">
    <name type="scientific">Erwinia tracheiphila</name>
    <dbReference type="NCBI Taxonomy" id="65700"/>
    <lineage>
        <taxon>Bacteria</taxon>
        <taxon>Pseudomonadati</taxon>
        <taxon>Pseudomonadota</taxon>
        <taxon>Gammaproteobacteria</taxon>
        <taxon>Enterobacterales</taxon>
        <taxon>Erwiniaceae</taxon>
        <taxon>Erwinia</taxon>
    </lineage>
</organism>
<protein>
    <submittedName>
        <fullName evidence="3">DotU family type IV/VI secretion system protein</fullName>
    </submittedName>
</protein>
<evidence type="ECO:0000313" key="3">
    <source>
        <dbReference type="EMBL" id="AXF75017.1"/>
    </source>
</evidence>
<dbReference type="RefSeq" id="WP_233478961.1">
    <property type="nucleotide sequence ID" value="NZ_CP013970.1"/>
</dbReference>
<keyword evidence="1" id="KW-1133">Transmembrane helix</keyword>
<dbReference type="InterPro" id="IPR017732">
    <property type="entry name" value="T4/T6SS_DotU"/>
</dbReference>
<proteinExistence type="predicted"/>
<dbReference type="Pfam" id="PF09850">
    <property type="entry name" value="DotU"/>
    <property type="match status" value="1"/>
</dbReference>
<accession>A0A345CNK0</accession>
<dbReference type="PANTHER" id="PTHR38033">
    <property type="entry name" value="MEMBRANE PROTEIN-RELATED"/>
    <property type="match status" value="1"/>
</dbReference>
<dbReference type="AlphaFoldDB" id="A0A345CNK0"/>
<dbReference type="NCBIfam" id="TIGR03349">
    <property type="entry name" value="IV_VI_DotU"/>
    <property type="match status" value="1"/>
</dbReference>
<dbReference type="Proteomes" id="UP000264980">
    <property type="component" value="Chromosome"/>
</dbReference>
<sequence>MMEQLLTGNDYRAAQDTRNLRHYQLPLRGKNINPMIDAATPLLGMLLRLSKMDSQPLPEKLYQQVVADIQSIEQLLQTQGYEPGAIVSFRYVLCTFIDEVALGQGWNSENGWLKQSLLVHFHNETWGGEKVYVLLERVMSEPKRYHDLMMFIYLCFCLGFRGRYKVSSPQNDEFDRIFRRLYNTIAPMQGDPPVPLLYRGDSSERPRYQLHWRLTIRQLLTAGAIMLLLIYCFYALRLSLQTQDILQQLNGLLSGGAR</sequence>
<dbReference type="PANTHER" id="PTHR38033:SF1">
    <property type="entry name" value="DOTU FAMILY TYPE IV_VI SECRETION SYSTEM PROTEIN"/>
    <property type="match status" value="1"/>
</dbReference>
<dbReference type="InterPro" id="IPR038522">
    <property type="entry name" value="T4/T6SS_DotU_sf"/>
</dbReference>
<gene>
    <name evidence="3" type="ORF">AV903_01050</name>
</gene>